<protein>
    <submittedName>
        <fullName evidence="1">Uncharacterized protein</fullName>
    </submittedName>
</protein>
<dbReference type="AlphaFoldDB" id="A0A2K9ZCP5"/>
<evidence type="ECO:0000313" key="2">
    <source>
        <dbReference type="Proteomes" id="UP000238523"/>
    </source>
</evidence>
<geneLocation type="plasmid" evidence="2">
    <name>prln1</name>
</geneLocation>
<evidence type="ECO:0000313" key="1">
    <source>
        <dbReference type="EMBL" id="AUW46023.1"/>
    </source>
</evidence>
<sequence>MIGGLGMDIAALTGGDRLLCRAFDPGLQEISGFREWARHSLGLGISPDLHIDTLKVKARNFH</sequence>
<accession>A0A2K9ZCP5</accession>
<gene>
    <name evidence="1" type="ORF">CUJ84_pRLN1000563</name>
</gene>
<dbReference type="EMBL" id="CP025013">
    <property type="protein sequence ID" value="AUW46023.1"/>
    <property type="molecule type" value="Genomic_DNA"/>
</dbReference>
<reference evidence="1 2" key="1">
    <citation type="submission" date="2017-11" db="EMBL/GenBank/DDBJ databases">
        <title>Complete genome of Rhizobium leguminosarum Norway, an ineffective micro-symbiont.</title>
        <authorList>
            <person name="Hoffrichter A."/>
            <person name="Liang J."/>
            <person name="Brachmann A."/>
            <person name="Marin M."/>
        </authorList>
    </citation>
    <scope>NUCLEOTIDE SEQUENCE [LARGE SCALE GENOMIC DNA]</scope>
    <source>
        <strain evidence="1 2">Norway</strain>
        <plasmid evidence="2">Plasmid prln1</plasmid>
    </source>
</reference>
<organism evidence="1 2">
    <name type="scientific">Rhizobium leguminosarum</name>
    <dbReference type="NCBI Taxonomy" id="384"/>
    <lineage>
        <taxon>Bacteria</taxon>
        <taxon>Pseudomonadati</taxon>
        <taxon>Pseudomonadota</taxon>
        <taxon>Alphaproteobacteria</taxon>
        <taxon>Hyphomicrobiales</taxon>
        <taxon>Rhizobiaceae</taxon>
        <taxon>Rhizobium/Agrobacterium group</taxon>
        <taxon>Rhizobium</taxon>
    </lineage>
</organism>
<name>A0A2K9ZCP5_RHILE</name>
<dbReference type="Proteomes" id="UP000238523">
    <property type="component" value="Plasmid pRLN1"/>
</dbReference>
<proteinExistence type="predicted"/>
<keyword evidence="1" id="KW-0614">Plasmid</keyword>